<dbReference type="KEGG" id="nfl:COO91_09630"/>
<sequence>MVYTTQSKVCQRLSSRNMKKFFITISCFIGIFSSETAFAQTVF</sequence>
<evidence type="ECO:0000313" key="2">
    <source>
        <dbReference type="EMBL" id="AUB43449.1"/>
    </source>
</evidence>
<keyword evidence="2" id="KW-0614">Plasmid</keyword>
<geneLocation type="plasmid" evidence="3">
    <name>pnfsy05</name>
</geneLocation>
<keyword evidence="1" id="KW-1133">Transmembrane helix</keyword>
<keyword evidence="3" id="KW-1185">Reference proteome</keyword>
<gene>
    <name evidence="2" type="ORF">COO91_09630</name>
</gene>
<organism evidence="2 3">
    <name type="scientific">Nostoc flagelliforme CCNUN1</name>
    <dbReference type="NCBI Taxonomy" id="2038116"/>
    <lineage>
        <taxon>Bacteria</taxon>
        <taxon>Bacillati</taxon>
        <taxon>Cyanobacteriota</taxon>
        <taxon>Cyanophyceae</taxon>
        <taxon>Nostocales</taxon>
        <taxon>Nostocaceae</taxon>
        <taxon>Nostoc</taxon>
    </lineage>
</organism>
<evidence type="ECO:0000313" key="3">
    <source>
        <dbReference type="Proteomes" id="UP000232003"/>
    </source>
</evidence>
<name>A0A2K8T720_9NOSO</name>
<dbReference type="AlphaFoldDB" id="A0A2K8T720"/>
<feature type="transmembrane region" description="Helical" evidence="1">
    <location>
        <begin position="21"/>
        <end position="42"/>
    </location>
</feature>
<accession>A0A2K8T720</accession>
<dbReference type="EMBL" id="CP024790">
    <property type="protein sequence ID" value="AUB43449.1"/>
    <property type="molecule type" value="Genomic_DNA"/>
</dbReference>
<evidence type="ECO:0000256" key="1">
    <source>
        <dbReference type="SAM" id="Phobius"/>
    </source>
</evidence>
<dbReference type="Proteomes" id="UP000232003">
    <property type="component" value="Plasmid pNFSY05"/>
</dbReference>
<keyword evidence="1" id="KW-0472">Membrane</keyword>
<keyword evidence="1" id="KW-0812">Transmembrane</keyword>
<reference evidence="2 3" key="1">
    <citation type="submission" date="2017-11" db="EMBL/GenBank/DDBJ databases">
        <title>Complete genome of a free-living desiccation-tolerant cyanobacterium and its photosynthetic adaptation to extreme terrestrial habitat.</title>
        <authorList>
            <person name="Shang J."/>
        </authorList>
    </citation>
    <scope>NUCLEOTIDE SEQUENCE [LARGE SCALE GENOMIC DNA]</scope>
    <source>
        <strain evidence="2 3">CCNUN1</strain>
        <plasmid evidence="3">pnfsy05</plasmid>
    </source>
</reference>
<proteinExistence type="predicted"/>
<protein>
    <submittedName>
        <fullName evidence="2">Uncharacterized protein</fullName>
    </submittedName>
</protein>